<proteinExistence type="predicted"/>
<name>A0AAD2HFC0_9AGAR</name>
<comment type="caution">
    <text evidence="1">The sequence shown here is derived from an EMBL/GenBank/DDBJ whole genome shotgun (WGS) entry which is preliminary data.</text>
</comment>
<reference evidence="1" key="1">
    <citation type="submission" date="2023-11" db="EMBL/GenBank/DDBJ databases">
        <authorList>
            <person name="De Vega J J."/>
            <person name="De Vega J J."/>
        </authorList>
    </citation>
    <scope>NUCLEOTIDE SEQUENCE</scope>
</reference>
<evidence type="ECO:0000313" key="1">
    <source>
        <dbReference type="EMBL" id="CAK5273871.1"/>
    </source>
</evidence>
<feature type="non-terminal residue" evidence="1">
    <location>
        <position position="280"/>
    </location>
</feature>
<keyword evidence="2" id="KW-1185">Reference proteome</keyword>
<organism evidence="1 2">
    <name type="scientific">Mycena citricolor</name>
    <dbReference type="NCBI Taxonomy" id="2018698"/>
    <lineage>
        <taxon>Eukaryota</taxon>
        <taxon>Fungi</taxon>
        <taxon>Dikarya</taxon>
        <taxon>Basidiomycota</taxon>
        <taxon>Agaricomycotina</taxon>
        <taxon>Agaricomycetes</taxon>
        <taxon>Agaricomycetidae</taxon>
        <taxon>Agaricales</taxon>
        <taxon>Marasmiineae</taxon>
        <taxon>Mycenaceae</taxon>
        <taxon>Mycena</taxon>
    </lineage>
</organism>
<evidence type="ECO:0000313" key="2">
    <source>
        <dbReference type="Proteomes" id="UP001295794"/>
    </source>
</evidence>
<feature type="non-terminal residue" evidence="1">
    <location>
        <position position="1"/>
    </location>
</feature>
<dbReference type="AlphaFoldDB" id="A0AAD2HFC0"/>
<dbReference type="Proteomes" id="UP001295794">
    <property type="component" value="Unassembled WGS sequence"/>
</dbReference>
<dbReference type="EMBL" id="CAVNYO010000399">
    <property type="protein sequence ID" value="CAK5273871.1"/>
    <property type="molecule type" value="Genomic_DNA"/>
</dbReference>
<gene>
    <name evidence="1" type="ORF">MYCIT1_LOCUS20643</name>
</gene>
<protein>
    <submittedName>
        <fullName evidence="1">Uncharacterized protein</fullName>
    </submittedName>
</protein>
<accession>A0AAD2HFC0</accession>
<sequence>SRLSFVCSSRTLLFTRSPSYDRGSYPANSSPTLTALMSHDESAPLLANDTPHPTFPTISEALMRLDNNIGWANVNEVCPADTDRSRETAFRMVVLLALRTHKLRQQPDTDMWNRHQHDISTTDIVNSLDGLALQTWSTFLEDYRSAAEIEQVLWSPFVVDDLTPQTLRVVDLLCTTEPECSPLVCHDLVVLSIIHTWKHGFSSGRTEIDARYEAMSTPRALHLIDLITHLAYFGLLVSYVMRPPPEPLTNETSRPNYIGAREILLMLFSGSILTRTWNAF</sequence>